<accession>A0A9D4BE68</accession>
<dbReference type="AlphaFoldDB" id="A0A9D4BE68"/>
<gene>
    <name evidence="1" type="ORF">DPMN_074589</name>
</gene>
<organism evidence="1 2">
    <name type="scientific">Dreissena polymorpha</name>
    <name type="common">Zebra mussel</name>
    <name type="synonym">Mytilus polymorpha</name>
    <dbReference type="NCBI Taxonomy" id="45954"/>
    <lineage>
        <taxon>Eukaryota</taxon>
        <taxon>Metazoa</taxon>
        <taxon>Spiralia</taxon>
        <taxon>Lophotrochozoa</taxon>
        <taxon>Mollusca</taxon>
        <taxon>Bivalvia</taxon>
        <taxon>Autobranchia</taxon>
        <taxon>Heteroconchia</taxon>
        <taxon>Euheterodonta</taxon>
        <taxon>Imparidentia</taxon>
        <taxon>Neoheterodontei</taxon>
        <taxon>Myida</taxon>
        <taxon>Dreissenoidea</taxon>
        <taxon>Dreissenidae</taxon>
        <taxon>Dreissena</taxon>
    </lineage>
</organism>
<proteinExistence type="predicted"/>
<keyword evidence="2" id="KW-1185">Reference proteome</keyword>
<dbReference type="EMBL" id="JAIWYP010000015">
    <property type="protein sequence ID" value="KAH3699630.1"/>
    <property type="molecule type" value="Genomic_DNA"/>
</dbReference>
<evidence type="ECO:0000313" key="2">
    <source>
        <dbReference type="Proteomes" id="UP000828390"/>
    </source>
</evidence>
<reference evidence="1" key="1">
    <citation type="journal article" date="2019" name="bioRxiv">
        <title>The Genome of the Zebra Mussel, Dreissena polymorpha: A Resource for Invasive Species Research.</title>
        <authorList>
            <person name="McCartney M.A."/>
            <person name="Auch B."/>
            <person name="Kono T."/>
            <person name="Mallez S."/>
            <person name="Zhang Y."/>
            <person name="Obille A."/>
            <person name="Becker A."/>
            <person name="Abrahante J.E."/>
            <person name="Garbe J."/>
            <person name="Badalamenti J.P."/>
            <person name="Herman A."/>
            <person name="Mangelson H."/>
            <person name="Liachko I."/>
            <person name="Sullivan S."/>
            <person name="Sone E.D."/>
            <person name="Koren S."/>
            <person name="Silverstein K.A.T."/>
            <person name="Beckman K.B."/>
            <person name="Gohl D.M."/>
        </authorList>
    </citation>
    <scope>NUCLEOTIDE SEQUENCE</scope>
    <source>
        <strain evidence="1">Duluth1</strain>
        <tissue evidence="1">Whole animal</tissue>
    </source>
</reference>
<comment type="caution">
    <text evidence="1">The sequence shown here is derived from an EMBL/GenBank/DDBJ whole genome shotgun (WGS) entry which is preliminary data.</text>
</comment>
<evidence type="ECO:0000313" key="1">
    <source>
        <dbReference type="EMBL" id="KAH3699630.1"/>
    </source>
</evidence>
<name>A0A9D4BE68_DREPO</name>
<dbReference type="Proteomes" id="UP000828390">
    <property type="component" value="Unassembled WGS sequence"/>
</dbReference>
<reference evidence="1" key="2">
    <citation type="submission" date="2020-11" db="EMBL/GenBank/DDBJ databases">
        <authorList>
            <person name="McCartney M.A."/>
            <person name="Auch B."/>
            <person name="Kono T."/>
            <person name="Mallez S."/>
            <person name="Becker A."/>
            <person name="Gohl D.M."/>
            <person name="Silverstein K.A.T."/>
            <person name="Koren S."/>
            <person name="Bechman K.B."/>
            <person name="Herman A."/>
            <person name="Abrahante J.E."/>
            <person name="Garbe J."/>
        </authorList>
    </citation>
    <scope>NUCLEOTIDE SEQUENCE</scope>
    <source>
        <strain evidence="1">Duluth1</strain>
        <tissue evidence="1">Whole animal</tissue>
    </source>
</reference>
<protein>
    <submittedName>
        <fullName evidence="1">Uncharacterized protein</fullName>
    </submittedName>
</protein>
<sequence length="79" mass="9378">MMSGKAVSRAVRGHLLSMQHCVPWLPLKFTELHRNKRLHVNALTLTRLIRYKLLIHKTNRRQTFRLKQTSIVFKRTSLT</sequence>